<evidence type="ECO:0000313" key="2">
    <source>
        <dbReference type="Proteomes" id="UP001500282"/>
    </source>
</evidence>
<sequence>MWRLALTSSCVEHDCRLLEISEVRAALILGREMHREPLEAPRADLDHHTHEALTADRVALPGRNVHAGAWFRLLRSLLDEISLAASTQDARGKAVLQQIWQTSGHAERTGLNLWRPWEQMREEVREAMWDAAASALQLAVDGLITARGRSGPALGLAPHTYGGTHLGPH</sequence>
<name>A0ABP4H4G9_9ACTN</name>
<dbReference type="EMBL" id="BAAAIH010000001">
    <property type="protein sequence ID" value="GAA1250027.1"/>
    <property type="molecule type" value="Genomic_DNA"/>
</dbReference>
<evidence type="ECO:0000313" key="1">
    <source>
        <dbReference type="EMBL" id="GAA1250027.1"/>
    </source>
</evidence>
<protein>
    <submittedName>
        <fullName evidence="1">Uncharacterized protein</fullName>
    </submittedName>
</protein>
<gene>
    <name evidence="1" type="ORF">GCM10009579_04720</name>
</gene>
<dbReference type="Proteomes" id="UP001500282">
    <property type="component" value="Unassembled WGS sequence"/>
</dbReference>
<comment type="caution">
    <text evidence="1">The sequence shown here is derived from an EMBL/GenBank/DDBJ whole genome shotgun (WGS) entry which is preliminary data.</text>
</comment>
<keyword evidence="2" id="KW-1185">Reference proteome</keyword>
<accession>A0ABP4H4G9</accession>
<proteinExistence type="predicted"/>
<reference evidence="2" key="1">
    <citation type="journal article" date="2019" name="Int. J. Syst. Evol. Microbiol.">
        <title>The Global Catalogue of Microorganisms (GCM) 10K type strain sequencing project: providing services to taxonomists for standard genome sequencing and annotation.</title>
        <authorList>
            <consortium name="The Broad Institute Genomics Platform"/>
            <consortium name="The Broad Institute Genome Sequencing Center for Infectious Disease"/>
            <person name="Wu L."/>
            <person name="Ma J."/>
        </authorList>
    </citation>
    <scope>NUCLEOTIDE SEQUENCE [LARGE SCALE GENOMIC DNA]</scope>
    <source>
        <strain evidence="2">JCM 11448</strain>
    </source>
</reference>
<organism evidence="1 2">
    <name type="scientific">Streptomyces javensis</name>
    <dbReference type="NCBI Taxonomy" id="114698"/>
    <lineage>
        <taxon>Bacteria</taxon>
        <taxon>Bacillati</taxon>
        <taxon>Actinomycetota</taxon>
        <taxon>Actinomycetes</taxon>
        <taxon>Kitasatosporales</taxon>
        <taxon>Streptomycetaceae</taxon>
        <taxon>Streptomyces</taxon>
        <taxon>Streptomyces violaceusniger group</taxon>
    </lineage>
</organism>